<evidence type="ECO:0000313" key="1">
    <source>
        <dbReference type="EMBL" id="TQE97712.1"/>
    </source>
</evidence>
<dbReference type="NCBIfam" id="TIGR01409">
    <property type="entry name" value="TAT_signal_seq"/>
    <property type="match status" value="1"/>
</dbReference>
<accession>A0A540VLU5</accession>
<dbReference type="Pfam" id="PF13668">
    <property type="entry name" value="Ferritin_2"/>
    <property type="match status" value="1"/>
</dbReference>
<organism evidence="1 2">
    <name type="scientific">Litorilinea aerophila</name>
    <dbReference type="NCBI Taxonomy" id="1204385"/>
    <lineage>
        <taxon>Bacteria</taxon>
        <taxon>Bacillati</taxon>
        <taxon>Chloroflexota</taxon>
        <taxon>Caldilineae</taxon>
        <taxon>Caldilineales</taxon>
        <taxon>Caldilineaceae</taxon>
        <taxon>Litorilinea</taxon>
    </lineage>
</organism>
<comment type="caution">
    <text evidence="1">The sequence shown here is derived from an EMBL/GenBank/DDBJ whole genome shotgun (WGS) entry which is preliminary data.</text>
</comment>
<dbReference type="SUPFAM" id="SSF47240">
    <property type="entry name" value="Ferritin-like"/>
    <property type="match status" value="1"/>
</dbReference>
<dbReference type="InterPro" id="IPR019546">
    <property type="entry name" value="TAT_signal_bac_arc"/>
</dbReference>
<dbReference type="AlphaFoldDB" id="A0A540VLU5"/>
<keyword evidence="2" id="KW-1185">Reference proteome</keyword>
<dbReference type="Gene3D" id="1.20.1260.10">
    <property type="match status" value="1"/>
</dbReference>
<sequence length="231" mass="24809">MNPRNHRSNNTLDRRSFLRLSAAAVVAGALANTQRAAGTARAAHEGLTDVDILNYALTLEHLESRAYKDVNSIGLLSGRAREYFIDFGDQEAAHVVALTGTINKLGGTPVRAQERYNWPAFQNEQEVLDYFYMLEELGAAAYLGQATAIADPDLLTAAVSIHNVEGQHAAVLADLVGKEPSPAFAQGKSMDEVVAAITPILNMKMPAMPTTGLGGVRSAGRLSQPGLPQWR</sequence>
<dbReference type="InterPro" id="IPR006311">
    <property type="entry name" value="TAT_signal"/>
</dbReference>
<dbReference type="EMBL" id="VIGC01000002">
    <property type="protein sequence ID" value="TQE97712.1"/>
    <property type="molecule type" value="Genomic_DNA"/>
</dbReference>
<name>A0A540VLU5_9CHLR</name>
<reference evidence="1 2" key="1">
    <citation type="submission" date="2019-06" db="EMBL/GenBank/DDBJ databases">
        <title>Genome sequence of Litorilinea aerophila BAA-2444.</title>
        <authorList>
            <person name="Maclea K.S."/>
            <person name="Maurais E.G."/>
            <person name="Iannazzi L.C."/>
        </authorList>
    </citation>
    <scope>NUCLEOTIDE SEQUENCE [LARGE SCALE GENOMIC DNA]</scope>
    <source>
        <strain evidence="1 2">ATCC BAA-2444</strain>
    </source>
</reference>
<dbReference type="PROSITE" id="PS51318">
    <property type="entry name" value="TAT"/>
    <property type="match status" value="1"/>
</dbReference>
<protein>
    <submittedName>
        <fullName evidence="1">Ferritin-like domain-containing protein</fullName>
    </submittedName>
</protein>
<dbReference type="OrthoDB" id="954262at2"/>
<dbReference type="CDD" id="cd00657">
    <property type="entry name" value="Ferritin_like"/>
    <property type="match status" value="1"/>
</dbReference>
<dbReference type="RefSeq" id="WP_141608439.1">
    <property type="nucleotide sequence ID" value="NZ_VIGC02000002.1"/>
</dbReference>
<dbReference type="InterPro" id="IPR009078">
    <property type="entry name" value="Ferritin-like_SF"/>
</dbReference>
<evidence type="ECO:0000313" key="2">
    <source>
        <dbReference type="Proteomes" id="UP000317371"/>
    </source>
</evidence>
<gene>
    <name evidence="1" type="ORF">FKZ61_02245</name>
</gene>
<dbReference type="Proteomes" id="UP000317371">
    <property type="component" value="Unassembled WGS sequence"/>
</dbReference>
<dbReference type="InParanoid" id="A0A540VLU5"/>
<proteinExistence type="predicted"/>
<dbReference type="InterPro" id="IPR012347">
    <property type="entry name" value="Ferritin-like"/>
</dbReference>